<dbReference type="InterPro" id="IPR036380">
    <property type="entry name" value="Isochorismatase-like_sf"/>
</dbReference>
<dbReference type="GO" id="GO:0016787">
    <property type="term" value="F:hydrolase activity"/>
    <property type="evidence" value="ECO:0007669"/>
    <property type="project" value="UniProtKB-KW"/>
</dbReference>
<dbReference type="Proteomes" id="UP000315399">
    <property type="component" value="Unassembled WGS sequence"/>
</dbReference>
<sequence>MQDFALLIIDMQKDFCDKGSPLYVNGSEKIIPNIKNLINAFKKCGAPVIFVARTHKSDGSDLEITRFPVYLQFRRIYGRGPLEEGTDGMKFVEGLEPQKGDYVVYKKRWSAFFNTELDLLLKVLSVTKLVLAGVQTPNCIRATAYDAIALNYEVIVVSDATQASNQLVHEINLKDMENIGIGIMDTKSIIENLPNLPFKDLLGKLKEYLTGS</sequence>
<comment type="caution">
    <text evidence="2">The sequence shown here is derived from an EMBL/GenBank/DDBJ whole genome shotgun (WGS) entry which is preliminary data.</text>
</comment>
<dbReference type="Gene3D" id="3.40.50.850">
    <property type="entry name" value="Isochorismatase-like"/>
    <property type="match status" value="1"/>
</dbReference>
<dbReference type="Pfam" id="PF00857">
    <property type="entry name" value="Isochorismatase"/>
    <property type="match status" value="1"/>
</dbReference>
<accession>A0A523BF11</accession>
<organism evidence="2 3">
    <name type="scientific">Thermoproteota archaeon</name>
    <dbReference type="NCBI Taxonomy" id="2056631"/>
    <lineage>
        <taxon>Archaea</taxon>
        <taxon>Thermoproteota</taxon>
    </lineage>
</organism>
<name>A0A523BF11_9CREN</name>
<dbReference type="PANTHER" id="PTHR47044">
    <property type="entry name" value="OS02G0276400 PROTEIN"/>
    <property type="match status" value="1"/>
</dbReference>
<keyword evidence="2" id="KW-0378">Hydrolase</keyword>
<gene>
    <name evidence="2" type="ORF">DSO08_02120</name>
</gene>
<dbReference type="CDD" id="cd00431">
    <property type="entry name" value="cysteine_hydrolases"/>
    <property type="match status" value="1"/>
</dbReference>
<evidence type="ECO:0000259" key="1">
    <source>
        <dbReference type="Pfam" id="PF00857"/>
    </source>
</evidence>
<reference evidence="2 3" key="1">
    <citation type="journal article" date="2019" name="Nat. Microbiol.">
        <title>Expanding anaerobic alkane metabolism in the domain of Archaea.</title>
        <authorList>
            <person name="Wang Y."/>
            <person name="Wegener G."/>
            <person name="Hou J."/>
            <person name="Wang F."/>
            <person name="Xiao X."/>
        </authorList>
    </citation>
    <scope>NUCLEOTIDE SEQUENCE [LARGE SCALE GENOMIC DNA]</scope>
    <source>
        <strain evidence="2">WYZ-LMO10</strain>
    </source>
</reference>
<dbReference type="SUPFAM" id="SSF52499">
    <property type="entry name" value="Isochorismatase-like hydrolases"/>
    <property type="match status" value="1"/>
</dbReference>
<dbReference type="EMBL" id="QNVH01000012">
    <property type="protein sequence ID" value="TDA39484.1"/>
    <property type="molecule type" value="Genomic_DNA"/>
</dbReference>
<evidence type="ECO:0000313" key="2">
    <source>
        <dbReference type="EMBL" id="TDA39484.1"/>
    </source>
</evidence>
<evidence type="ECO:0000313" key="3">
    <source>
        <dbReference type="Proteomes" id="UP000315399"/>
    </source>
</evidence>
<dbReference type="AlphaFoldDB" id="A0A523BF11"/>
<feature type="domain" description="Isochorismatase-like" evidence="1">
    <location>
        <begin position="5"/>
        <end position="187"/>
    </location>
</feature>
<dbReference type="InterPro" id="IPR000868">
    <property type="entry name" value="Isochorismatase-like_dom"/>
</dbReference>
<protein>
    <submittedName>
        <fullName evidence="2">Cysteine hydrolase</fullName>
    </submittedName>
</protein>
<proteinExistence type="predicted"/>